<sequence length="132" mass="15022">MDNKRRTNIRKVIKILNITSEQDLNTIIDYLETALEAKTLESQATEEGLSYTGTRKPPSDREKHLYNVNALANHFEVIYGAWRHQIYPSLKAVESPLASKLYDRFTDGGVFLMCIKRAAEAQLLPGESPRIN</sequence>
<dbReference type="AlphaFoldDB" id="A0A806X3T7"/>
<accession>A0A806X3T7</accession>
<dbReference type="OrthoDB" id="5574448at2"/>
<dbReference type="RefSeq" id="WP_062740590.1">
    <property type="nucleotide sequence ID" value="NZ_CP012871.1"/>
</dbReference>
<reference evidence="2" key="1">
    <citation type="submission" date="2015-10" db="EMBL/GenBank/DDBJ databases">
        <title>Complete Genome Sequencing of Klebsiella sp. strain G5.</title>
        <authorList>
            <person name="Chan K.-G."/>
            <person name="Chen J.-W."/>
        </authorList>
    </citation>
    <scope>NUCLEOTIDE SEQUENCE [LARGE SCALE GENOMIC DNA]</scope>
    <source>
        <strain evidence="2">G5</strain>
    </source>
</reference>
<gene>
    <name evidence="1" type="ORF">AO703_05920</name>
</gene>
<name>A0A806X3T7_9ENTR</name>
<dbReference type="Proteomes" id="UP000069162">
    <property type="component" value="Chromosome"/>
</dbReference>
<dbReference type="KEGG" id="kle:AO703_05920"/>
<evidence type="ECO:0000313" key="1">
    <source>
        <dbReference type="EMBL" id="ALR75855.1"/>
    </source>
</evidence>
<evidence type="ECO:0000313" key="2">
    <source>
        <dbReference type="Proteomes" id="UP000069162"/>
    </source>
</evidence>
<organism evidence="1 2">
    <name type="scientific">[Enterobacter] lignolyticus</name>
    <dbReference type="NCBI Taxonomy" id="1334193"/>
    <lineage>
        <taxon>Bacteria</taxon>
        <taxon>Pseudomonadati</taxon>
        <taxon>Pseudomonadota</taxon>
        <taxon>Gammaproteobacteria</taxon>
        <taxon>Enterobacterales</taxon>
        <taxon>Enterobacteriaceae</taxon>
        <taxon>Pluralibacter</taxon>
    </lineage>
</organism>
<proteinExistence type="predicted"/>
<protein>
    <submittedName>
        <fullName evidence="1">Uncharacterized protein</fullName>
    </submittedName>
</protein>
<dbReference type="EMBL" id="CP012871">
    <property type="protein sequence ID" value="ALR75855.1"/>
    <property type="molecule type" value="Genomic_DNA"/>
</dbReference>